<comment type="caution">
    <text evidence="2">The sequence shown here is derived from an EMBL/GenBank/DDBJ whole genome shotgun (WGS) entry which is preliminary data.</text>
</comment>
<keyword evidence="1" id="KW-1133">Transmembrane helix</keyword>
<dbReference type="AlphaFoldDB" id="A0AAV7IRZ9"/>
<keyword evidence="1" id="KW-0472">Membrane</keyword>
<keyword evidence="3" id="KW-1185">Reference proteome</keyword>
<evidence type="ECO:0000256" key="1">
    <source>
        <dbReference type="SAM" id="Phobius"/>
    </source>
</evidence>
<dbReference type="Proteomes" id="UP000826195">
    <property type="component" value="Unassembled WGS sequence"/>
</dbReference>
<protein>
    <submittedName>
        <fullName evidence="2">Uncharacterized protein</fullName>
    </submittedName>
</protein>
<organism evidence="2 3">
    <name type="scientific">Cotesia glomerata</name>
    <name type="common">Lepidopteran parasitic wasp</name>
    <name type="synonym">Apanteles glomeratus</name>
    <dbReference type="NCBI Taxonomy" id="32391"/>
    <lineage>
        <taxon>Eukaryota</taxon>
        <taxon>Metazoa</taxon>
        <taxon>Ecdysozoa</taxon>
        <taxon>Arthropoda</taxon>
        <taxon>Hexapoda</taxon>
        <taxon>Insecta</taxon>
        <taxon>Pterygota</taxon>
        <taxon>Neoptera</taxon>
        <taxon>Endopterygota</taxon>
        <taxon>Hymenoptera</taxon>
        <taxon>Apocrita</taxon>
        <taxon>Ichneumonoidea</taxon>
        <taxon>Braconidae</taxon>
        <taxon>Microgastrinae</taxon>
        <taxon>Cotesia</taxon>
    </lineage>
</organism>
<keyword evidence="1" id="KW-0812">Transmembrane</keyword>
<proteinExistence type="predicted"/>
<evidence type="ECO:0000313" key="2">
    <source>
        <dbReference type="EMBL" id="KAH0558240.1"/>
    </source>
</evidence>
<reference evidence="2 3" key="1">
    <citation type="journal article" date="2021" name="J. Hered.">
        <title>A chromosome-level genome assembly of the parasitoid wasp, Cotesia glomerata (Hymenoptera: Braconidae).</title>
        <authorList>
            <person name="Pinto B.J."/>
            <person name="Weis J.J."/>
            <person name="Gamble T."/>
            <person name="Ode P.J."/>
            <person name="Paul R."/>
            <person name="Zaspel J.M."/>
        </authorList>
    </citation>
    <scope>NUCLEOTIDE SEQUENCE [LARGE SCALE GENOMIC DNA]</scope>
    <source>
        <strain evidence="2">CgM1</strain>
    </source>
</reference>
<sequence length="100" mass="10813">MAVIAASVVGAIKAAGLLLVGKLSILPVLIAALAYFNYDLMDPENHPQVTKNLRANLAVNFAQIEVLILRLLIELIGYKIVNCLNEYSSAVKGYDIEDAI</sequence>
<feature type="transmembrane region" description="Helical" evidence="1">
    <location>
        <begin position="12"/>
        <end position="35"/>
    </location>
</feature>
<evidence type="ECO:0000313" key="3">
    <source>
        <dbReference type="Proteomes" id="UP000826195"/>
    </source>
</evidence>
<accession>A0AAV7IRZ9</accession>
<gene>
    <name evidence="2" type="ORF">KQX54_015125</name>
</gene>
<name>A0AAV7IRZ9_COTGL</name>
<dbReference type="EMBL" id="JAHXZJ010000747">
    <property type="protein sequence ID" value="KAH0558240.1"/>
    <property type="molecule type" value="Genomic_DNA"/>
</dbReference>